<organism evidence="1 2">
    <name type="scientific">Paenibacillus whitsoniae</name>
    <dbReference type="NCBI Taxonomy" id="2496558"/>
    <lineage>
        <taxon>Bacteria</taxon>
        <taxon>Bacillati</taxon>
        <taxon>Bacillota</taxon>
        <taxon>Bacilli</taxon>
        <taxon>Bacillales</taxon>
        <taxon>Paenibacillaceae</taxon>
        <taxon>Paenibacillus</taxon>
    </lineage>
</organism>
<dbReference type="EMBL" id="RXHU01000070">
    <property type="protein sequence ID" value="RTE06860.1"/>
    <property type="molecule type" value="Genomic_DNA"/>
</dbReference>
<evidence type="ECO:0000313" key="2">
    <source>
        <dbReference type="Proteomes" id="UP000276128"/>
    </source>
</evidence>
<evidence type="ECO:0000313" key="1">
    <source>
        <dbReference type="EMBL" id="RTE06860.1"/>
    </source>
</evidence>
<reference evidence="1 2" key="1">
    <citation type="submission" date="2018-12" db="EMBL/GenBank/DDBJ databases">
        <title>Bacillus ochoae sp. nov., Paenibacillus whitsoniae sp. nov., Paenibacillus spiritus sp. nov. Isolated from the Mars Exploration Rover during spacecraft assembly.</title>
        <authorList>
            <person name="Seuylemezian A."/>
            <person name="Vaishampayan P."/>
        </authorList>
    </citation>
    <scope>NUCLEOTIDE SEQUENCE [LARGE SCALE GENOMIC DNA]</scope>
    <source>
        <strain evidence="1 2">MER 54</strain>
    </source>
</reference>
<name>A0A430J8Z7_9BACL</name>
<keyword evidence="2" id="KW-1185">Reference proteome</keyword>
<gene>
    <name evidence="1" type="ORF">EJQ19_22170</name>
</gene>
<dbReference type="RefSeq" id="WP_126143426.1">
    <property type="nucleotide sequence ID" value="NZ_RXHU01000070.1"/>
</dbReference>
<dbReference type="AlphaFoldDB" id="A0A430J8Z7"/>
<accession>A0A430J8Z7</accession>
<proteinExistence type="predicted"/>
<sequence length="381" mass="42237">MFVRCALRTRSQCLLTGLLALLLSSGLWMSGNAAVLEEPPSLLQAAGADSTLRLVVKASPSAHYQTEATFTDKAVLRALEDRKPGAAYSEPLLPDTVLTYRQKGQEQRVYVTPTGQVVDPIGHQYHVLEDEAQSTLKTHVQSLRQQHYGELLHWNDANRIIPKFSSFTIVDVESGLSFEGQRRAGSSHADVQPLTKEDSATLKSIYGGNWSWNRRAVLVKYEGRTLAASMHGMPHGGDGIPGNDFNGHFCIHFLGSVTHRSRSMDPAHQVMVHRAAGLLNEYVSKLPPLALIDVWISAAHQGDLQLLQVATGEEQALHVRSMRRLSKAKEPDVSGLLQYDTDVDVSTTPEGASAVKHRRIHFHLERASLEDRWYIRSAVMR</sequence>
<protein>
    <submittedName>
        <fullName evidence="1">Uncharacterized protein</fullName>
    </submittedName>
</protein>
<dbReference type="OrthoDB" id="529831at2"/>
<dbReference type="Proteomes" id="UP000276128">
    <property type="component" value="Unassembled WGS sequence"/>
</dbReference>
<comment type="caution">
    <text evidence="1">The sequence shown here is derived from an EMBL/GenBank/DDBJ whole genome shotgun (WGS) entry which is preliminary data.</text>
</comment>